<dbReference type="Proteomes" id="UP000055024">
    <property type="component" value="Unassembled WGS sequence"/>
</dbReference>
<organism evidence="2 3">
    <name type="scientific">Trichinella zimbabwensis</name>
    <dbReference type="NCBI Taxonomy" id="268475"/>
    <lineage>
        <taxon>Eukaryota</taxon>
        <taxon>Metazoa</taxon>
        <taxon>Ecdysozoa</taxon>
        <taxon>Nematoda</taxon>
        <taxon>Enoplea</taxon>
        <taxon>Dorylaimia</taxon>
        <taxon>Trichinellida</taxon>
        <taxon>Trichinellidae</taxon>
        <taxon>Trichinella</taxon>
    </lineage>
</organism>
<name>A0A0V1GN46_9BILA</name>
<dbReference type="OrthoDB" id="5927516at2759"/>
<evidence type="ECO:0000313" key="1">
    <source>
        <dbReference type="EMBL" id="KRY99650.1"/>
    </source>
</evidence>
<gene>
    <name evidence="2" type="ORF">T11_14126</name>
    <name evidence="1" type="ORF">T11_15589</name>
</gene>
<comment type="caution">
    <text evidence="2">The sequence shown here is derived from an EMBL/GenBank/DDBJ whole genome shotgun (WGS) entry which is preliminary data.</text>
</comment>
<keyword evidence="3" id="KW-1185">Reference proteome</keyword>
<proteinExistence type="predicted"/>
<evidence type="ECO:0000313" key="2">
    <source>
        <dbReference type="EMBL" id="KRY99663.1"/>
    </source>
</evidence>
<dbReference type="AlphaFoldDB" id="A0A0V1GN46"/>
<evidence type="ECO:0000313" key="3">
    <source>
        <dbReference type="Proteomes" id="UP000055024"/>
    </source>
</evidence>
<dbReference type="EMBL" id="JYDP01000749">
    <property type="protein sequence ID" value="KRY99650.1"/>
    <property type="molecule type" value="Genomic_DNA"/>
</dbReference>
<sequence length="73" mass="8346">MDGKQLLIPLWYNLESTIYAQDLHGCQQSNVGTCSKYQYHFAQWLYIVDFTRLKSGKWPNVDGWADAAEASSS</sequence>
<reference evidence="2 3" key="1">
    <citation type="submission" date="2015-01" db="EMBL/GenBank/DDBJ databases">
        <title>Evolution of Trichinella species and genotypes.</title>
        <authorList>
            <person name="Korhonen P.K."/>
            <person name="Edoardo P."/>
            <person name="Giuseppe L.R."/>
            <person name="Gasser R.B."/>
        </authorList>
    </citation>
    <scope>NUCLEOTIDE SEQUENCE [LARGE SCALE GENOMIC DNA]</scope>
    <source>
        <strain evidence="2">ISS1029</strain>
    </source>
</reference>
<accession>A0A0V1GN46</accession>
<dbReference type="EMBL" id="JYDP01000744">
    <property type="protein sequence ID" value="KRY99663.1"/>
    <property type="molecule type" value="Genomic_DNA"/>
</dbReference>
<protein>
    <submittedName>
        <fullName evidence="2">Uncharacterized protein</fullName>
    </submittedName>
</protein>